<dbReference type="GO" id="GO:0016787">
    <property type="term" value="F:hydrolase activity"/>
    <property type="evidence" value="ECO:0007669"/>
    <property type="project" value="UniProtKB-KW"/>
</dbReference>
<evidence type="ECO:0000256" key="9">
    <source>
        <dbReference type="PROSITE-ProRule" id="PRU00552"/>
    </source>
</evidence>
<keyword evidence="15" id="KW-1185">Reference proteome</keyword>
<feature type="short sequence motif" description="Q motif" evidence="9">
    <location>
        <begin position="8"/>
        <end position="36"/>
    </location>
</feature>
<evidence type="ECO:0000313" key="15">
    <source>
        <dbReference type="Proteomes" id="UP000597762"/>
    </source>
</evidence>
<dbReference type="OrthoDB" id="1191041at2759"/>
<dbReference type="Gene3D" id="3.40.50.300">
    <property type="entry name" value="P-loop containing nucleotide triphosphate hydrolases"/>
    <property type="match status" value="2"/>
</dbReference>
<dbReference type="Proteomes" id="UP000597762">
    <property type="component" value="Unassembled WGS sequence"/>
</dbReference>
<feature type="compositionally biased region" description="Basic and acidic residues" evidence="10">
    <location>
        <begin position="507"/>
        <end position="547"/>
    </location>
</feature>
<comment type="similarity">
    <text evidence="7">Belongs to the DEAD box helicase family. DDX56/DBP9 subfamily.</text>
</comment>
<evidence type="ECO:0000256" key="2">
    <source>
        <dbReference type="ARBA" id="ARBA00022741"/>
    </source>
</evidence>
<feature type="region of interest" description="Disordered" evidence="10">
    <location>
        <begin position="495"/>
        <end position="559"/>
    </location>
</feature>
<dbReference type="GO" id="GO:0003724">
    <property type="term" value="F:RNA helicase activity"/>
    <property type="evidence" value="ECO:0007669"/>
    <property type="project" value="UniProtKB-EC"/>
</dbReference>
<dbReference type="GO" id="GO:0003723">
    <property type="term" value="F:RNA binding"/>
    <property type="evidence" value="ECO:0007669"/>
    <property type="project" value="UniProtKB-KW"/>
</dbReference>
<dbReference type="PROSITE" id="PS51195">
    <property type="entry name" value="Q_MOTIF"/>
    <property type="match status" value="1"/>
</dbReference>
<dbReference type="PANTHER" id="PTHR47959">
    <property type="entry name" value="ATP-DEPENDENT RNA HELICASE RHLE-RELATED"/>
    <property type="match status" value="1"/>
</dbReference>
<dbReference type="SMART" id="SM00490">
    <property type="entry name" value="HELICc"/>
    <property type="match status" value="1"/>
</dbReference>
<dbReference type="GO" id="GO:0005524">
    <property type="term" value="F:ATP binding"/>
    <property type="evidence" value="ECO:0007669"/>
    <property type="project" value="UniProtKB-KW"/>
</dbReference>
<name>A0A812BX56_ACAPH</name>
<dbReference type="Pfam" id="PF00270">
    <property type="entry name" value="DEAD"/>
    <property type="match status" value="1"/>
</dbReference>
<dbReference type="InterPro" id="IPR050079">
    <property type="entry name" value="DEAD_box_RNA_helicase"/>
</dbReference>
<evidence type="ECO:0000256" key="7">
    <source>
        <dbReference type="ARBA" id="ARBA00038041"/>
    </source>
</evidence>
<dbReference type="InterPro" id="IPR027417">
    <property type="entry name" value="P-loop_NTPase"/>
</dbReference>
<evidence type="ECO:0000256" key="4">
    <source>
        <dbReference type="ARBA" id="ARBA00022806"/>
    </source>
</evidence>
<evidence type="ECO:0000256" key="1">
    <source>
        <dbReference type="ARBA" id="ARBA00012552"/>
    </source>
</evidence>
<keyword evidence="4" id="KW-0347">Helicase</keyword>
<feature type="domain" description="DEAD-box RNA helicase Q" evidence="13">
    <location>
        <begin position="8"/>
        <end position="36"/>
    </location>
</feature>
<evidence type="ECO:0000256" key="5">
    <source>
        <dbReference type="ARBA" id="ARBA00022840"/>
    </source>
</evidence>
<evidence type="ECO:0000259" key="12">
    <source>
        <dbReference type="PROSITE" id="PS51194"/>
    </source>
</evidence>
<evidence type="ECO:0000256" key="3">
    <source>
        <dbReference type="ARBA" id="ARBA00022801"/>
    </source>
</evidence>
<dbReference type="GO" id="GO:0005829">
    <property type="term" value="C:cytosol"/>
    <property type="evidence" value="ECO:0007669"/>
    <property type="project" value="TreeGrafter"/>
</dbReference>
<dbReference type="PROSITE" id="PS51194">
    <property type="entry name" value="HELICASE_CTER"/>
    <property type="match status" value="1"/>
</dbReference>
<comment type="caution">
    <text evidence="14">The sequence shown here is derived from an EMBL/GenBank/DDBJ whole genome shotgun (WGS) entry which is preliminary data.</text>
</comment>
<dbReference type="SUPFAM" id="SSF52540">
    <property type="entry name" value="P-loop containing nucleoside triphosphate hydrolases"/>
    <property type="match status" value="2"/>
</dbReference>
<sequence length="559" mass="64362">MEDKDEVLQFHEMGLDDRILQAIAKLGWGQPMPIQEQAIPLALEGKDILVRAKTGSGKTAAFAIPLIQKVLLEKQTAVEQTVKAIILTPSTELCNQACQNIQKLSICCSTEVQCVDVSPKVPLPVQKPLLIERPDIVIGTPTRILAHINVGNLSIADSMEMLVIDEADLLLSFGYESDMKALMKHFPRIYQSFLMSATMSDDVYTLKRMVLHNPVTLKLEESHVPEQLMQYHIMVEKEDKFALLCALFKLGLVRGRTLIFVNSVNQCYRLKMFLQQFGIKSCVLNSELPVSSRCHIVEEFNRAIYNIIIASDEQVFQDVPENKDSKKMKKKSQNEESGVSRGIDFHNVANVINFEFPSSVNAYIHRIGRTARGNRKGTALSFVEITDRKDFEDVKEFMLKSKKEESAFKPYNFRMQEIEGFRYRSKDALRMCTRKAIKEARLKEIRQELLNSEKLKTYFQDYSRDRQVLRHDKKLKTSYKQLKLDHVPDYIVPKGLKNAVPQNNSKRSFDSRESKNQKDTSEQSHHFNRRKFDNNLKRKSDPLKDFTFHSYSGKKKKVN</sequence>
<dbReference type="EC" id="3.6.4.13" evidence="1"/>
<evidence type="ECO:0000256" key="6">
    <source>
        <dbReference type="ARBA" id="ARBA00022884"/>
    </source>
</evidence>
<keyword evidence="5" id="KW-0067">ATP-binding</keyword>
<keyword evidence="2" id="KW-0547">Nucleotide-binding</keyword>
<gene>
    <name evidence="14" type="ORF">SPHA_23356</name>
</gene>
<dbReference type="CDD" id="cd18787">
    <property type="entry name" value="SF2_C_DEAD"/>
    <property type="match status" value="1"/>
</dbReference>
<dbReference type="SMART" id="SM00487">
    <property type="entry name" value="DEXDc"/>
    <property type="match status" value="1"/>
</dbReference>
<proteinExistence type="inferred from homology"/>
<dbReference type="InterPro" id="IPR001650">
    <property type="entry name" value="Helicase_C-like"/>
</dbReference>
<dbReference type="AlphaFoldDB" id="A0A812BX56"/>
<accession>A0A812BX56</accession>
<dbReference type="InterPro" id="IPR014014">
    <property type="entry name" value="RNA_helicase_DEAD_Q_motif"/>
</dbReference>
<dbReference type="InterPro" id="IPR011545">
    <property type="entry name" value="DEAD/DEAH_box_helicase_dom"/>
</dbReference>
<keyword evidence="6" id="KW-0694">RNA-binding</keyword>
<dbReference type="Pfam" id="PF00271">
    <property type="entry name" value="Helicase_C"/>
    <property type="match status" value="1"/>
</dbReference>
<evidence type="ECO:0000313" key="14">
    <source>
        <dbReference type="EMBL" id="CAE1242558.1"/>
    </source>
</evidence>
<dbReference type="CDD" id="cd17961">
    <property type="entry name" value="DEADc_DDX56"/>
    <property type="match status" value="1"/>
</dbReference>
<evidence type="ECO:0000256" key="8">
    <source>
        <dbReference type="ARBA" id="ARBA00047984"/>
    </source>
</evidence>
<protein>
    <recommendedName>
        <fullName evidence="1">RNA helicase</fullName>
        <ecNumber evidence="1">3.6.4.13</ecNumber>
    </recommendedName>
</protein>
<dbReference type="PANTHER" id="PTHR47959:SF21">
    <property type="entry name" value="DEAD-BOX HELICASE 56"/>
    <property type="match status" value="1"/>
</dbReference>
<evidence type="ECO:0000259" key="13">
    <source>
        <dbReference type="PROSITE" id="PS51195"/>
    </source>
</evidence>
<organism evidence="14 15">
    <name type="scientific">Acanthosepion pharaonis</name>
    <name type="common">Pharaoh cuttlefish</name>
    <name type="synonym">Sepia pharaonis</name>
    <dbReference type="NCBI Taxonomy" id="158019"/>
    <lineage>
        <taxon>Eukaryota</taxon>
        <taxon>Metazoa</taxon>
        <taxon>Spiralia</taxon>
        <taxon>Lophotrochozoa</taxon>
        <taxon>Mollusca</taxon>
        <taxon>Cephalopoda</taxon>
        <taxon>Coleoidea</taxon>
        <taxon>Decapodiformes</taxon>
        <taxon>Sepiida</taxon>
        <taxon>Sepiina</taxon>
        <taxon>Sepiidae</taxon>
        <taxon>Acanthosepion</taxon>
    </lineage>
</organism>
<comment type="catalytic activity">
    <reaction evidence="8">
        <text>ATP + H2O = ADP + phosphate + H(+)</text>
        <dbReference type="Rhea" id="RHEA:13065"/>
        <dbReference type="ChEBI" id="CHEBI:15377"/>
        <dbReference type="ChEBI" id="CHEBI:15378"/>
        <dbReference type="ChEBI" id="CHEBI:30616"/>
        <dbReference type="ChEBI" id="CHEBI:43474"/>
        <dbReference type="ChEBI" id="CHEBI:456216"/>
        <dbReference type="EC" id="3.6.4.13"/>
    </reaction>
</comment>
<evidence type="ECO:0000259" key="11">
    <source>
        <dbReference type="PROSITE" id="PS51192"/>
    </source>
</evidence>
<dbReference type="InterPro" id="IPR014001">
    <property type="entry name" value="Helicase_ATP-bd"/>
</dbReference>
<keyword evidence="3 14" id="KW-0378">Hydrolase</keyword>
<feature type="domain" description="Helicase ATP-binding" evidence="11">
    <location>
        <begin position="39"/>
        <end position="217"/>
    </location>
</feature>
<feature type="domain" description="Helicase C-terminal" evidence="12">
    <location>
        <begin position="227"/>
        <end position="419"/>
    </location>
</feature>
<dbReference type="PROSITE" id="PS51192">
    <property type="entry name" value="HELICASE_ATP_BIND_1"/>
    <property type="match status" value="1"/>
</dbReference>
<reference evidence="14" key="1">
    <citation type="submission" date="2021-01" db="EMBL/GenBank/DDBJ databases">
        <authorList>
            <person name="Li R."/>
            <person name="Bekaert M."/>
        </authorList>
    </citation>
    <scope>NUCLEOTIDE SEQUENCE</scope>
    <source>
        <strain evidence="14">Farmed</strain>
    </source>
</reference>
<dbReference type="EMBL" id="CAHIKZ030000865">
    <property type="protein sequence ID" value="CAE1242558.1"/>
    <property type="molecule type" value="Genomic_DNA"/>
</dbReference>
<evidence type="ECO:0000256" key="10">
    <source>
        <dbReference type="SAM" id="MobiDB-lite"/>
    </source>
</evidence>